<reference evidence="4 5" key="1">
    <citation type="submission" date="2016-08" db="EMBL/GenBank/DDBJ databases">
        <authorList>
            <consortium name="Lentinula edodes genome sequencing consortium"/>
            <person name="Sakamoto Y."/>
            <person name="Nakade K."/>
            <person name="Sato S."/>
            <person name="Yoshida Y."/>
            <person name="Miyazaki K."/>
            <person name="Natsume S."/>
            <person name="Konno N."/>
        </authorList>
    </citation>
    <scope>NUCLEOTIDE SEQUENCE [LARGE SCALE GENOMIC DNA]</scope>
    <source>
        <strain evidence="4 5">NBRC 111202</strain>
    </source>
</reference>
<keyword evidence="5" id="KW-1185">Reference proteome</keyword>
<proteinExistence type="predicted"/>
<accession>A0A1Q3E7N6</accession>
<reference evidence="4 5" key="2">
    <citation type="submission" date="2017-02" db="EMBL/GenBank/DDBJ databases">
        <title>A genome survey and senescence transcriptome analysis in Lentinula edodes.</title>
        <authorList>
            <person name="Sakamoto Y."/>
            <person name="Nakade K."/>
            <person name="Sato S."/>
            <person name="Yoshida Y."/>
            <person name="Miyazaki K."/>
            <person name="Natsume S."/>
            <person name="Konno N."/>
        </authorList>
    </citation>
    <scope>NUCLEOTIDE SEQUENCE [LARGE SCALE GENOMIC DNA]</scope>
    <source>
        <strain evidence="4 5">NBRC 111202</strain>
    </source>
</reference>
<feature type="region of interest" description="Disordered" evidence="1">
    <location>
        <begin position="146"/>
        <end position="175"/>
    </location>
</feature>
<feature type="transmembrane region" description="Helical" evidence="2">
    <location>
        <begin position="100"/>
        <end position="118"/>
    </location>
</feature>
<dbReference type="Pfam" id="PF23113">
    <property type="entry name" value="MARCHF6_C"/>
    <property type="match status" value="1"/>
</dbReference>
<dbReference type="AlphaFoldDB" id="A0A1Q3E7N6"/>
<feature type="transmembrane region" description="Helical" evidence="2">
    <location>
        <begin position="59"/>
        <end position="80"/>
    </location>
</feature>
<dbReference type="STRING" id="5353.A0A1Q3E7N6"/>
<keyword evidence="2" id="KW-0812">Transmembrane</keyword>
<gene>
    <name evidence="4" type="ORF">LENED_004942</name>
</gene>
<name>A0A1Q3E7N6_LENED</name>
<comment type="caution">
    <text evidence="4">The sequence shown here is derived from an EMBL/GenBank/DDBJ whole genome shotgun (WGS) entry which is preliminary data.</text>
</comment>
<feature type="domain" description="E3 ubiquitin-protein ligase MARCHF6-like C-terminal" evidence="3">
    <location>
        <begin position="31"/>
        <end position="130"/>
    </location>
</feature>
<keyword evidence="2" id="KW-0472">Membrane</keyword>
<evidence type="ECO:0000256" key="1">
    <source>
        <dbReference type="SAM" id="MobiDB-lite"/>
    </source>
</evidence>
<dbReference type="EMBL" id="BDGU01000139">
    <property type="protein sequence ID" value="GAW03233.1"/>
    <property type="molecule type" value="Genomic_DNA"/>
</dbReference>
<evidence type="ECO:0000256" key="2">
    <source>
        <dbReference type="SAM" id="Phobius"/>
    </source>
</evidence>
<evidence type="ECO:0000313" key="4">
    <source>
        <dbReference type="EMBL" id="GAW03233.1"/>
    </source>
</evidence>
<feature type="compositionally biased region" description="Polar residues" evidence="1">
    <location>
        <begin position="146"/>
        <end position="159"/>
    </location>
</feature>
<keyword evidence="2" id="KW-1133">Transmembrane helix</keyword>
<sequence length="189" mass="20936">MAVFLGIVIPTLSRYRRAEDTSLGMLGDRQAQNPIARGIQIIKRNGWTHPDPIAATKDVIAPVAGGLTGMIVLPGLVFYVVDYFFPLVGHHVNNQFLFTYVYSSLFCLAGLTHTFIILREMLASWSQAVRDKEFLVEMRLKNLDTTSEQQQSRTLTPISTVDPEPNPAQVEDLEQPPAIVAGDRAAVDL</sequence>
<evidence type="ECO:0000259" key="3">
    <source>
        <dbReference type="Pfam" id="PF23113"/>
    </source>
</evidence>
<evidence type="ECO:0000313" key="5">
    <source>
        <dbReference type="Proteomes" id="UP000188533"/>
    </source>
</evidence>
<organism evidence="4 5">
    <name type="scientific">Lentinula edodes</name>
    <name type="common">Shiitake mushroom</name>
    <name type="synonym">Lentinus edodes</name>
    <dbReference type="NCBI Taxonomy" id="5353"/>
    <lineage>
        <taxon>Eukaryota</taxon>
        <taxon>Fungi</taxon>
        <taxon>Dikarya</taxon>
        <taxon>Basidiomycota</taxon>
        <taxon>Agaricomycotina</taxon>
        <taxon>Agaricomycetes</taxon>
        <taxon>Agaricomycetidae</taxon>
        <taxon>Agaricales</taxon>
        <taxon>Marasmiineae</taxon>
        <taxon>Omphalotaceae</taxon>
        <taxon>Lentinula</taxon>
    </lineage>
</organism>
<dbReference type="Proteomes" id="UP000188533">
    <property type="component" value="Unassembled WGS sequence"/>
</dbReference>
<protein>
    <submittedName>
        <fullName evidence="4">Ring finger membrane protein</fullName>
    </submittedName>
</protein>
<dbReference type="InterPro" id="IPR056521">
    <property type="entry name" value="MARCHF6-like_C"/>
</dbReference>